<feature type="compositionally biased region" description="Polar residues" evidence="1">
    <location>
        <begin position="152"/>
        <end position="167"/>
    </location>
</feature>
<feature type="compositionally biased region" description="Low complexity" evidence="1">
    <location>
        <begin position="122"/>
        <end position="132"/>
    </location>
</feature>
<sequence>MFRLFVRWRLIYMAAVALITIALPHDGVQAQDIGALVTPSPEVTPAAIVTDTPAPTSLATAVVPPEATAAITEPVTEAVTVNLTPETVEATITPVVTEAATVITPASTPVAIDTFPPVASNAAPVSTDTSTDSPPPAAPSVASVTSESSTTIPSEAASNDVGSSMQGSESEESASSSSSSSSSSSASEYVTETVTEFFTTTTIVLFMLGGIGLTIVMSLLYVLWRNQRREDPGLETPVSEDSTTTTFPAVSMPSIIAPTARDLSVWKAGESKFTSQDLPLTANVHAKLNAVSRSSIEYDMASRYSNVAILRVHESLAQDPEASRETNVFSKQSFGISEYSEFSIHDATDLETETPAMTNNRDSASDGYSAGDRYSMYGKYSASSRLSSDPGRRSSSWSQLQVPKNLDMYRYSSTSSTNSSIVVRNHNPASSVNPDQPSSTDTPGTVDNTTSRTDVINWYSVIESPTDIGRYTTLSFSSDTTSIGRESFEL</sequence>
<proteinExistence type="predicted"/>
<name>A0AAU9KFR7_9STRA</name>
<evidence type="ECO:0000256" key="3">
    <source>
        <dbReference type="SAM" id="SignalP"/>
    </source>
</evidence>
<keyword evidence="6" id="KW-1185">Reference proteome</keyword>
<evidence type="ECO:0000313" key="4">
    <source>
        <dbReference type="EMBL" id="CAH0473106.1"/>
    </source>
</evidence>
<evidence type="ECO:0000313" key="5">
    <source>
        <dbReference type="EMBL" id="CAH0518237.1"/>
    </source>
</evidence>
<dbReference type="AlphaFoldDB" id="A0AAU9KFR7"/>
<feature type="region of interest" description="Disordered" evidence="1">
    <location>
        <begin position="417"/>
        <end position="450"/>
    </location>
</feature>
<comment type="caution">
    <text evidence="4">The sequence shown here is derived from an EMBL/GenBank/DDBJ whole genome shotgun (WGS) entry which is preliminary data.</text>
</comment>
<dbReference type="EMBL" id="CAKKTJ010000001">
    <property type="protein sequence ID" value="CAH0473106.1"/>
    <property type="molecule type" value="Genomic_DNA"/>
</dbReference>
<reference evidence="4 6" key="1">
    <citation type="submission" date="2021-11" db="EMBL/GenBank/DDBJ databases">
        <authorList>
            <person name="Islam A."/>
            <person name="Islam S."/>
            <person name="Flora M.S."/>
            <person name="Rahman M."/>
            <person name="Ziaur R.M."/>
            <person name="Epstein J.H."/>
            <person name="Hassan M."/>
            <person name="Klassen M."/>
            <person name="Woodard K."/>
            <person name="Webb A."/>
            <person name="Webby R.J."/>
            <person name="El Zowalaty M.E."/>
        </authorList>
    </citation>
    <scope>NUCLEOTIDE SEQUENCE</scope>
    <source>
        <strain evidence="5">Pbs1</strain>
        <strain evidence="4">Pbs3</strain>
    </source>
</reference>
<protein>
    <submittedName>
        <fullName evidence="4">Uncharacterized protein</fullName>
    </submittedName>
</protein>
<evidence type="ECO:0000313" key="7">
    <source>
        <dbReference type="Proteomes" id="UP001160483"/>
    </source>
</evidence>
<feature type="compositionally biased region" description="Low complexity" evidence="1">
    <location>
        <begin position="139"/>
        <end position="151"/>
    </location>
</feature>
<evidence type="ECO:0000313" key="6">
    <source>
        <dbReference type="Proteomes" id="UP001158986"/>
    </source>
</evidence>
<keyword evidence="2" id="KW-1133">Transmembrane helix</keyword>
<evidence type="ECO:0000256" key="2">
    <source>
        <dbReference type="SAM" id="Phobius"/>
    </source>
</evidence>
<keyword evidence="2" id="KW-0812">Transmembrane</keyword>
<evidence type="ECO:0000256" key="1">
    <source>
        <dbReference type="SAM" id="MobiDB-lite"/>
    </source>
</evidence>
<dbReference type="EMBL" id="CAKLCB010000258">
    <property type="protein sequence ID" value="CAH0518237.1"/>
    <property type="molecule type" value="Genomic_DNA"/>
</dbReference>
<feature type="compositionally biased region" description="Low complexity" evidence="1">
    <location>
        <begin position="173"/>
        <end position="186"/>
    </location>
</feature>
<feature type="signal peptide" evidence="3">
    <location>
        <begin position="1"/>
        <end position="30"/>
    </location>
</feature>
<dbReference type="Proteomes" id="UP001160483">
    <property type="component" value="Unassembled WGS sequence"/>
</dbReference>
<accession>A0AAU9KFR7</accession>
<keyword evidence="3" id="KW-0732">Signal</keyword>
<feature type="region of interest" description="Disordered" evidence="1">
    <location>
        <begin position="122"/>
        <end position="186"/>
    </location>
</feature>
<feature type="transmembrane region" description="Helical" evidence="2">
    <location>
        <begin position="203"/>
        <end position="224"/>
    </location>
</feature>
<dbReference type="Proteomes" id="UP001158986">
    <property type="component" value="Unassembled WGS sequence"/>
</dbReference>
<feature type="chain" id="PRO_5043628020" evidence="3">
    <location>
        <begin position="31"/>
        <end position="490"/>
    </location>
</feature>
<keyword evidence="2" id="KW-0472">Membrane</keyword>
<gene>
    <name evidence="5" type="ORF">PBS001_LOCUS4813</name>
    <name evidence="4" type="ORF">PBS003_LOCUS15</name>
</gene>
<feature type="region of interest" description="Disordered" evidence="1">
    <location>
        <begin position="350"/>
        <end position="370"/>
    </location>
</feature>
<organism evidence="4 7">
    <name type="scientific">Peronospora belbahrii</name>
    <dbReference type="NCBI Taxonomy" id="622444"/>
    <lineage>
        <taxon>Eukaryota</taxon>
        <taxon>Sar</taxon>
        <taxon>Stramenopiles</taxon>
        <taxon>Oomycota</taxon>
        <taxon>Peronosporomycetes</taxon>
        <taxon>Peronosporales</taxon>
        <taxon>Peronosporaceae</taxon>
        <taxon>Peronospora</taxon>
    </lineage>
</organism>
<feature type="compositionally biased region" description="Polar residues" evidence="1">
    <location>
        <begin position="427"/>
        <end position="450"/>
    </location>
</feature>